<protein>
    <recommendedName>
        <fullName evidence="1">C2H2-type domain-containing protein</fullName>
    </recommendedName>
</protein>
<sequence length="337" mass="40035">MAKFECNNCTYKTNHQSKFDQHLNRKIPCVKNNLHKNVKKIDTYSCEECNKEFASKQSLTRHNDAFHNEIKIVGDNNIPTIIKGNNNVVAINNLVIQPILNKYDEYDINNLTIYEQYLSLTSKTSPYTALLDNYNLNPTKEKYHNMIYKDDHRSTMEVYDGNKWIKEVVNNALSNVVCSERIMIGLIFNRFRIFLNRKATKLIPQAYYFGYKENYYFHKKVVQNIKLHLYNNQKNKNEVEEKIPKNEDNEVWWAITKRFKWSEVESYINKMDEYEINFDKTLDEIKDDINKLCKEDQKMAKFFKKLLLQINDFIKDFNNAQNSDVSSEELNSDKGSE</sequence>
<evidence type="ECO:0000313" key="2">
    <source>
        <dbReference type="EMBL" id="QHU32867.1"/>
    </source>
</evidence>
<dbReference type="Gene3D" id="3.30.160.60">
    <property type="entry name" value="Classic Zinc Finger"/>
    <property type="match status" value="1"/>
</dbReference>
<feature type="domain" description="C2H2-type" evidence="1">
    <location>
        <begin position="44"/>
        <end position="72"/>
    </location>
</feature>
<reference evidence="2" key="1">
    <citation type="journal article" date="2020" name="Nature">
        <title>Giant virus diversity and host interactions through global metagenomics.</title>
        <authorList>
            <person name="Schulz F."/>
            <person name="Roux S."/>
            <person name="Paez-Espino D."/>
            <person name="Jungbluth S."/>
            <person name="Walsh D.A."/>
            <person name="Denef V.J."/>
            <person name="McMahon K.D."/>
            <person name="Konstantinidis K.T."/>
            <person name="Eloe-Fadrosh E.A."/>
            <person name="Kyrpides N.C."/>
            <person name="Woyke T."/>
        </authorList>
    </citation>
    <scope>NUCLEOTIDE SEQUENCE</scope>
    <source>
        <strain evidence="2">GVMAG-S-1014582-52</strain>
    </source>
</reference>
<dbReference type="InterPro" id="IPR013087">
    <property type="entry name" value="Znf_C2H2_type"/>
</dbReference>
<dbReference type="SMART" id="SM00355">
    <property type="entry name" value="ZnF_C2H2"/>
    <property type="match status" value="2"/>
</dbReference>
<accession>A0A6C0LQL5</accession>
<name>A0A6C0LQL5_9ZZZZ</name>
<dbReference type="EMBL" id="MN740556">
    <property type="protein sequence ID" value="QHU32867.1"/>
    <property type="molecule type" value="Genomic_DNA"/>
</dbReference>
<proteinExistence type="predicted"/>
<evidence type="ECO:0000259" key="1">
    <source>
        <dbReference type="PROSITE" id="PS50157"/>
    </source>
</evidence>
<dbReference type="PROSITE" id="PS50157">
    <property type="entry name" value="ZINC_FINGER_C2H2_2"/>
    <property type="match status" value="1"/>
</dbReference>
<dbReference type="PROSITE" id="PS00028">
    <property type="entry name" value="ZINC_FINGER_C2H2_1"/>
    <property type="match status" value="1"/>
</dbReference>
<organism evidence="2">
    <name type="scientific">viral metagenome</name>
    <dbReference type="NCBI Taxonomy" id="1070528"/>
    <lineage>
        <taxon>unclassified sequences</taxon>
        <taxon>metagenomes</taxon>
        <taxon>organismal metagenomes</taxon>
    </lineage>
</organism>
<dbReference type="AlphaFoldDB" id="A0A6C0LQL5"/>